<proteinExistence type="predicted"/>
<dbReference type="Proteomes" id="UP000193247">
    <property type="component" value="Unassembled WGS sequence"/>
</dbReference>
<reference evidence="1 2" key="1">
    <citation type="submission" date="2017-04" db="EMBL/GenBank/DDBJ databases">
        <title>The new phylogeny of genus Mycobacterium.</title>
        <authorList>
            <person name="Tortoli E."/>
            <person name="Trovato A."/>
            <person name="Cirillo D.M."/>
        </authorList>
    </citation>
    <scope>NUCLEOTIDE SEQUENCE [LARGE SCALE GENOMIC DNA]</scope>
    <source>
        <strain evidence="1 2">TBL 1200985</strain>
    </source>
</reference>
<dbReference type="AlphaFoldDB" id="A0A1X2LRB4"/>
<comment type="caution">
    <text evidence="1">The sequence shown here is derived from an EMBL/GenBank/DDBJ whole genome shotgun (WGS) entry which is preliminary data.</text>
</comment>
<organism evidence="1 2">
    <name type="scientific">Mycobacterium decipiens</name>
    <dbReference type="NCBI Taxonomy" id="1430326"/>
    <lineage>
        <taxon>Bacteria</taxon>
        <taxon>Bacillati</taxon>
        <taxon>Actinomycetota</taxon>
        <taxon>Actinomycetes</taxon>
        <taxon>Mycobacteriales</taxon>
        <taxon>Mycobacteriaceae</taxon>
        <taxon>Mycobacterium</taxon>
    </lineage>
</organism>
<name>A0A1X2LRB4_9MYCO</name>
<gene>
    <name evidence="1" type="ORF">B8W66_18175</name>
</gene>
<dbReference type="OrthoDB" id="4578214at2"/>
<dbReference type="RefSeq" id="WP_085326668.1">
    <property type="nucleotide sequence ID" value="NZ_NCXP01000028.1"/>
</dbReference>
<sequence>MLHDIVVANVFTYVQGSLKVFETVWKGANAALASKEIRPNTDPRGATLWNTQLRAAALSLCMSLVYHQEQTYQDVCDRHGTDSQAHQTAKAVFGQLYDSCRGYRYLYGLRNVMVHDKMDAIALSAEITRGDSGQTVAMYDLLIDRSVMVESPKLNRNLRDEFAALDENPSLLELLHEVAQRFVDANRELRDITHPDLTQVCQTVVEFDDLFDERPGTRALVHEQSPQVIAGFRFSYTGVPPEVIHFARTYQPGSSVDGV</sequence>
<evidence type="ECO:0000313" key="1">
    <source>
        <dbReference type="EMBL" id="OSC39076.1"/>
    </source>
</evidence>
<keyword evidence="2" id="KW-1185">Reference proteome</keyword>
<accession>A0A1X2LRB4</accession>
<evidence type="ECO:0000313" key="2">
    <source>
        <dbReference type="Proteomes" id="UP000193247"/>
    </source>
</evidence>
<protein>
    <submittedName>
        <fullName evidence="1">Uncharacterized protein</fullName>
    </submittedName>
</protein>
<dbReference type="EMBL" id="NCXP01000028">
    <property type="protein sequence ID" value="OSC39076.1"/>
    <property type="molecule type" value="Genomic_DNA"/>
</dbReference>